<evidence type="ECO:0000313" key="11">
    <source>
        <dbReference type="Proteomes" id="UP000473648"/>
    </source>
</evidence>
<sequence length="180" mass="20131">MFDLIAIFPFNSLFRVFRILKIARLARLAKMSKAVKVVRFTSLSARGARGIEHLKEFVDTNGLKYMIFLALASIGGASIGMMYFEKMSFLDALWWSFVTATTVGYGDLSPVTTAGRVIAALLMIVGIGLISSLTSAITSFFMSKHGEKEAVHNDRIDMVMLLYNELSSKEKEEFKNQIMH</sequence>
<keyword evidence="11" id="KW-1185">Reference proteome</keyword>
<dbReference type="Gene3D" id="1.20.120.350">
    <property type="entry name" value="Voltage-gated potassium channels. Chain C"/>
    <property type="match status" value="1"/>
</dbReference>
<accession>A0A6L5GST6</accession>
<dbReference type="AlphaFoldDB" id="A0A6L5GST6"/>
<dbReference type="PRINTS" id="PR00169">
    <property type="entry name" value="KCHANNEL"/>
</dbReference>
<evidence type="ECO:0000256" key="2">
    <source>
        <dbReference type="ARBA" id="ARBA00022448"/>
    </source>
</evidence>
<evidence type="ECO:0000256" key="8">
    <source>
        <dbReference type="SAM" id="Phobius"/>
    </source>
</evidence>
<evidence type="ECO:0000256" key="7">
    <source>
        <dbReference type="ARBA" id="ARBA00023303"/>
    </source>
</evidence>
<feature type="domain" description="Potassium channel" evidence="9">
    <location>
        <begin position="72"/>
        <end position="142"/>
    </location>
</feature>
<evidence type="ECO:0000256" key="3">
    <source>
        <dbReference type="ARBA" id="ARBA00022692"/>
    </source>
</evidence>
<reference evidence="10" key="1">
    <citation type="journal article" date="2020" name="Appl. Environ. Microbiol.">
        <title>Medium-Chain Fatty Acid Synthesis by 'Candidatus Weimeria bifida' gen. nov., sp. nov., and 'Candidatus Pseudoramibacter fermentans' sp. nov.</title>
        <authorList>
            <person name="Scarborough M.J."/>
            <person name="Myers K.S."/>
            <person name="Donohue T.J."/>
            <person name="Noguera D.R."/>
        </authorList>
    </citation>
    <scope>NUCLEOTIDE SEQUENCE</scope>
    <source>
        <strain evidence="10">EUB1.1</strain>
    </source>
</reference>
<dbReference type="GO" id="GO:0008076">
    <property type="term" value="C:voltage-gated potassium channel complex"/>
    <property type="evidence" value="ECO:0007669"/>
    <property type="project" value="InterPro"/>
</dbReference>
<comment type="subcellular location">
    <subcellularLocation>
        <location evidence="1">Membrane</location>
        <topology evidence="1">Multi-pass membrane protein</topology>
    </subcellularLocation>
</comment>
<keyword evidence="7 10" id="KW-0407">Ion channel</keyword>
<evidence type="ECO:0000256" key="1">
    <source>
        <dbReference type="ARBA" id="ARBA00004141"/>
    </source>
</evidence>
<organism evidence="10 11">
    <name type="scientific">Candidatus Pseudoramibacter fermentans</name>
    <dbReference type="NCBI Taxonomy" id="2594427"/>
    <lineage>
        <taxon>Bacteria</taxon>
        <taxon>Bacillati</taxon>
        <taxon>Bacillota</taxon>
        <taxon>Clostridia</taxon>
        <taxon>Eubacteriales</taxon>
        <taxon>Eubacteriaceae</taxon>
        <taxon>Pseudoramibacter</taxon>
    </lineage>
</organism>
<keyword evidence="5" id="KW-0406">Ion transport</keyword>
<evidence type="ECO:0000256" key="4">
    <source>
        <dbReference type="ARBA" id="ARBA00022989"/>
    </source>
</evidence>
<dbReference type="InterPro" id="IPR028325">
    <property type="entry name" value="VG_K_chnl"/>
</dbReference>
<dbReference type="InterPro" id="IPR027359">
    <property type="entry name" value="Volt_channel_dom_sf"/>
</dbReference>
<evidence type="ECO:0000313" key="10">
    <source>
        <dbReference type="EMBL" id="MQM73188.1"/>
    </source>
</evidence>
<comment type="caution">
    <text evidence="10">The sequence shown here is derived from an EMBL/GenBank/DDBJ whole genome shotgun (WGS) entry which is preliminary data.</text>
</comment>
<dbReference type="PANTHER" id="PTHR11537">
    <property type="entry name" value="VOLTAGE-GATED POTASSIUM CHANNEL"/>
    <property type="match status" value="1"/>
</dbReference>
<evidence type="ECO:0000256" key="6">
    <source>
        <dbReference type="ARBA" id="ARBA00023136"/>
    </source>
</evidence>
<keyword evidence="3 8" id="KW-0812">Transmembrane</keyword>
<feature type="transmembrane region" description="Helical" evidence="8">
    <location>
        <begin position="117"/>
        <end position="142"/>
    </location>
</feature>
<keyword evidence="4 8" id="KW-1133">Transmembrane helix</keyword>
<evidence type="ECO:0000256" key="5">
    <source>
        <dbReference type="ARBA" id="ARBA00023065"/>
    </source>
</evidence>
<dbReference type="Pfam" id="PF07885">
    <property type="entry name" value="Ion_trans_2"/>
    <property type="match status" value="1"/>
</dbReference>
<keyword evidence="6 8" id="KW-0472">Membrane</keyword>
<dbReference type="SUPFAM" id="SSF81324">
    <property type="entry name" value="Voltage-gated potassium channels"/>
    <property type="match status" value="1"/>
</dbReference>
<dbReference type="EMBL" id="VOGB01000005">
    <property type="protein sequence ID" value="MQM73188.1"/>
    <property type="molecule type" value="Genomic_DNA"/>
</dbReference>
<feature type="transmembrane region" description="Helical" evidence="8">
    <location>
        <begin position="65"/>
        <end position="84"/>
    </location>
</feature>
<proteinExistence type="predicted"/>
<name>A0A6L5GST6_9FIRM</name>
<dbReference type="InterPro" id="IPR013099">
    <property type="entry name" value="K_chnl_dom"/>
</dbReference>
<protein>
    <submittedName>
        <fullName evidence="10">Two pore domain potassium channel family protein</fullName>
    </submittedName>
</protein>
<gene>
    <name evidence="10" type="ORF">FRC53_07250</name>
</gene>
<dbReference type="PANTHER" id="PTHR11537:SF254">
    <property type="entry name" value="POTASSIUM VOLTAGE-GATED CHANNEL PROTEIN SHAB"/>
    <property type="match status" value="1"/>
</dbReference>
<evidence type="ECO:0000259" key="9">
    <source>
        <dbReference type="Pfam" id="PF07885"/>
    </source>
</evidence>
<dbReference type="GO" id="GO:0005249">
    <property type="term" value="F:voltage-gated potassium channel activity"/>
    <property type="evidence" value="ECO:0007669"/>
    <property type="project" value="InterPro"/>
</dbReference>
<dbReference type="Gene3D" id="1.10.287.70">
    <property type="match status" value="1"/>
</dbReference>
<dbReference type="GO" id="GO:0001508">
    <property type="term" value="P:action potential"/>
    <property type="evidence" value="ECO:0007669"/>
    <property type="project" value="TreeGrafter"/>
</dbReference>
<dbReference type="Proteomes" id="UP000473648">
    <property type="component" value="Unassembled WGS sequence"/>
</dbReference>
<keyword evidence="2" id="KW-0813">Transport</keyword>